<evidence type="ECO:0000256" key="5">
    <source>
        <dbReference type="ARBA" id="ARBA00022801"/>
    </source>
</evidence>
<dbReference type="InterPro" id="IPR050083">
    <property type="entry name" value="HtpX_protease"/>
</dbReference>
<keyword evidence="8 10" id="KW-0482">Metalloprotease</keyword>
<evidence type="ECO:0000259" key="12">
    <source>
        <dbReference type="Pfam" id="PF01435"/>
    </source>
</evidence>
<keyword evidence="2 10" id="KW-0645">Protease</keyword>
<dbReference type="PANTHER" id="PTHR43221:SF2">
    <property type="entry name" value="PROTEASE HTPX HOMOLOG"/>
    <property type="match status" value="1"/>
</dbReference>
<dbReference type="AlphaFoldDB" id="D6GWT7"/>
<keyword evidence="9 11" id="KW-0472">Membrane</keyword>
<dbReference type="GO" id="GO:0046872">
    <property type="term" value="F:metal ion binding"/>
    <property type="evidence" value="ECO:0007669"/>
    <property type="project" value="UniProtKB-KW"/>
</dbReference>
<comment type="cofactor">
    <cofactor evidence="10">
        <name>Zn(2+)</name>
        <dbReference type="ChEBI" id="CHEBI:29105"/>
    </cofactor>
    <text evidence="10">Binds 1 zinc ion per subunit.</text>
</comment>
<evidence type="ECO:0000256" key="3">
    <source>
        <dbReference type="ARBA" id="ARBA00022692"/>
    </source>
</evidence>
<reference evidence="13 14" key="1">
    <citation type="journal article" date="2010" name="Proc. Natl. Acad. Sci. U.S.A.">
        <title>Enigmatic, ultrasmall, uncultivated Archaea.</title>
        <authorList>
            <person name="Baker B.J."/>
            <person name="Comolli L.R."/>
            <person name="Dick G.J."/>
            <person name="Hauser L.J."/>
            <person name="Hyatt D."/>
            <person name="Dill B.D."/>
            <person name="Land M.L."/>
            <person name="Verberkmoes N.C."/>
            <person name="Hettich R.L."/>
            <person name="Banfield J.F."/>
        </authorList>
    </citation>
    <scope>NUCLEOTIDE SEQUENCE [LARGE SCALE GENOMIC DNA]</scope>
</reference>
<evidence type="ECO:0000313" key="13">
    <source>
        <dbReference type="EMBL" id="EFD92330.1"/>
    </source>
</evidence>
<feature type="transmembrane region" description="Helical" evidence="11">
    <location>
        <begin position="108"/>
        <end position="129"/>
    </location>
</feature>
<dbReference type="Proteomes" id="UP000009376">
    <property type="component" value="Unassembled WGS sequence"/>
</dbReference>
<name>D6GWT7_PARA5</name>
<evidence type="ECO:0000256" key="1">
    <source>
        <dbReference type="ARBA" id="ARBA00022475"/>
    </source>
</evidence>
<keyword evidence="3 11" id="KW-0812">Transmembrane</keyword>
<dbReference type="Pfam" id="PF01435">
    <property type="entry name" value="Peptidase_M48"/>
    <property type="match status" value="1"/>
</dbReference>
<proteinExistence type="inferred from homology"/>
<evidence type="ECO:0000313" key="14">
    <source>
        <dbReference type="Proteomes" id="UP000009376"/>
    </source>
</evidence>
<comment type="similarity">
    <text evidence="10">Belongs to the peptidase M48 family.</text>
</comment>
<keyword evidence="1" id="KW-1003">Cell membrane</keyword>
<keyword evidence="7 11" id="KW-1133">Transmembrane helix</keyword>
<evidence type="ECO:0000256" key="11">
    <source>
        <dbReference type="SAM" id="Phobius"/>
    </source>
</evidence>
<feature type="transmembrane region" description="Helical" evidence="11">
    <location>
        <begin position="80"/>
        <end position="102"/>
    </location>
</feature>
<sequence length="189" mass="21964">MYNFMVLKKKVEKELRELSNKNIRVIINPHKKRRGVHSLSFLSFRYIEFDGPIDFDNVELKGAIAHELGHIEERHFLIEFLALIIPDLILLAATVMFLLQLSASINPYYVTATLFAFVIVLDLVVYTSLGRLMERRADLFAVKIVGKKSIIKVLKKVRNWKEVKIDLTHENINSRIKRLENLPSFSSKK</sequence>
<evidence type="ECO:0000256" key="10">
    <source>
        <dbReference type="RuleBase" id="RU003983"/>
    </source>
</evidence>
<feature type="domain" description="Peptidase M48" evidence="12">
    <location>
        <begin position="56"/>
        <end position="181"/>
    </location>
</feature>
<accession>D6GWT7</accession>
<keyword evidence="6 10" id="KW-0862">Zinc</keyword>
<evidence type="ECO:0000256" key="2">
    <source>
        <dbReference type="ARBA" id="ARBA00022670"/>
    </source>
</evidence>
<dbReference type="EMBL" id="GG745608">
    <property type="protein sequence ID" value="EFD92330.1"/>
    <property type="molecule type" value="Genomic_DNA"/>
</dbReference>
<evidence type="ECO:0000256" key="4">
    <source>
        <dbReference type="ARBA" id="ARBA00022723"/>
    </source>
</evidence>
<keyword evidence="5 10" id="KW-0378">Hydrolase</keyword>
<gene>
    <name evidence="13" type="ORF">BJBARM5_0964</name>
</gene>
<evidence type="ECO:0000256" key="6">
    <source>
        <dbReference type="ARBA" id="ARBA00022833"/>
    </source>
</evidence>
<dbReference type="GO" id="GO:0006508">
    <property type="term" value="P:proteolysis"/>
    <property type="evidence" value="ECO:0007669"/>
    <property type="project" value="UniProtKB-KW"/>
</dbReference>
<organism evidence="13 14">
    <name type="scientific">Candidatus Parvarchaeum acidophilus ARMAN-5</name>
    <dbReference type="NCBI Taxonomy" id="662762"/>
    <lineage>
        <taxon>Archaea</taxon>
        <taxon>Candidatus Parvarchaeota</taxon>
        <taxon>Candidatus Parvarchaeum</taxon>
    </lineage>
</organism>
<evidence type="ECO:0000256" key="7">
    <source>
        <dbReference type="ARBA" id="ARBA00022989"/>
    </source>
</evidence>
<evidence type="ECO:0000256" key="9">
    <source>
        <dbReference type="ARBA" id="ARBA00023136"/>
    </source>
</evidence>
<keyword evidence="4" id="KW-0479">Metal-binding</keyword>
<dbReference type="PANTHER" id="PTHR43221">
    <property type="entry name" value="PROTEASE HTPX"/>
    <property type="match status" value="1"/>
</dbReference>
<evidence type="ECO:0000256" key="8">
    <source>
        <dbReference type="ARBA" id="ARBA00023049"/>
    </source>
</evidence>
<protein>
    <submittedName>
        <fullName evidence="13">Peptidase M48 Ste24p</fullName>
    </submittedName>
</protein>
<dbReference type="GO" id="GO:0004222">
    <property type="term" value="F:metalloendopeptidase activity"/>
    <property type="evidence" value="ECO:0007669"/>
    <property type="project" value="InterPro"/>
</dbReference>
<dbReference type="InterPro" id="IPR001915">
    <property type="entry name" value="Peptidase_M48"/>
</dbReference>